<dbReference type="InterPro" id="IPR004524">
    <property type="entry name" value="Asp-tRNA-ligase_1"/>
</dbReference>
<comment type="caution">
    <text evidence="8">Lacks conserved residue(s) required for the propagation of feature annotation.</text>
</comment>
<feature type="binding site" evidence="8">
    <location>
        <position position="471"/>
    </location>
    <ligand>
        <name>L-aspartate</name>
        <dbReference type="ChEBI" id="CHEBI:29991"/>
    </ligand>
</feature>
<keyword evidence="5 8" id="KW-0067">ATP-binding</keyword>
<dbReference type="SUPFAM" id="SSF55261">
    <property type="entry name" value="GAD domain-like"/>
    <property type="match status" value="1"/>
</dbReference>
<name>A0A449BJ68_9MOLU</name>
<feature type="domain" description="Aminoacyl-transfer RNA synthetases class-II family profile" evidence="9">
    <location>
        <begin position="143"/>
        <end position="537"/>
    </location>
</feature>
<evidence type="ECO:0000256" key="5">
    <source>
        <dbReference type="ARBA" id="ARBA00022840"/>
    </source>
</evidence>
<comment type="subunit">
    <text evidence="2 8">Homodimer.</text>
</comment>
<keyword evidence="6 8" id="KW-0648">Protein biosynthesis</keyword>
<evidence type="ECO:0000256" key="6">
    <source>
        <dbReference type="ARBA" id="ARBA00022917"/>
    </source>
</evidence>
<dbReference type="Gene3D" id="3.30.930.10">
    <property type="entry name" value="Bira Bifunctional Protein, Domain 2"/>
    <property type="match status" value="1"/>
</dbReference>
<feature type="binding site" evidence="8">
    <location>
        <position position="173"/>
    </location>
    <ligand>
        <name>L-aspartate</name>
        <dbReference type="ChEBI" id="CHEBI:29991"/>
    </ligand>
</feature>
<reference evidence="10 11" key="1">
    <citation type="submission" date="2019-01" db="EMBL/GenBank/DDBJ databases">
        <authorList>
            <consortium name="Pathogen Informatics"/>
        </authorList>
    </citation>
    <scope>NUCLEOTIDE SEQUENCE [LARGE SCALE GENOMIC DNA]</scope>
    <source>
        <strain evidence="10 11">NCTC10172</strain>
    </source>
</reference>
<dbReference type="Proteomes" id="UP000290909">
    <property type="component" value="Chromosome"/>
</dbReference>
<dbReference type="HAMAP" id="MF_00044">
    <property type="entry name" value="Asp_tRNA_synth_type1"/>
    <property type="match status" value="1"/>
</dbReference>
<keyword evidence="8" id="KW-0963">Cytoplasm</keyword>
<dbReference type="Gene3D" id="2.40.50.140">
    <property type="entry name" value="Nucleic acid-binding proteins"/>
    <property type="match status" value="1"/>
</dbReference>
<feature type="binding site" evidence="8">
    <location>
        <begin position="219"/>
        <end position="221"/>
    </location>
    <ligand>
        <name>ATP</name>
        <dbReference type="ChEBI" id="CHEBI:30616"/>
    </ligand>
</feature>
<dbReference type="SUPFAM" id="SSF50249">
    <property type="entry name" value="Nucleic acid-binding proteins"/>
    <property type="match status" value="1"/>
</dbReference>
<feature type="binding site" evidence="8">
    <location>
        <position position="228"/>
    </location>
    <ligand>
        <name>ATP</name>
        <dbReference type="ChEBI" id="CHEBI:30616"/>
    </ligand>
</feature>
<dbReference type="GO" id="GO:0006422">
    <property type="term" value="P:aspartyl-tRNA aminoacylation"/>
    <property type="evidence" value="ECO:0007669"/>
    <property type="project" value="UniProtKB-UniRule"/>
</dbReference>
<organism evidence="10 11">
    <name type="scientific">Acholeplasma hippikon</name>
    <dbReference type="NCBI Taxonomy" id="264636"/>
    <lineage>
        <taxon>Bacteria</taxon>
        <taxon>Bacillati</taxon>
        <taxon>Mycoplasmatota</taxon>
        <taxon>Mollicutes</taxon>
        <taxon>Acholeplasmatales</taxon>
        <taxon>Acholeplasmataceae</taxon>
        <taxon>Acholeplasma</taxon>
    </lineage>
</organism>
<feature type="binding site" evidence="8">
    <location>
        <position position="432"/>
    </location>
    <ligand>
        <name>L-aspartate</name>
        <dbReference type="ChEBI" id="CHEBI:29991"/>
    </ligand>
</feature>
<comment type="catalytic activity">
    <reaction evidence="8">
        <text>tRNA(Asp) + L-aspartate + ATP = L-aspartyl-tRNA(Asp) + AMP + diphosphate</text>
        <dbReference type="Rhea" id="RHEA:19649"/>
        <dbReference type="Rhea" id="RHEA-COMP:9660"/>
        <dbReference type="Rhea" id="RHEA-COMP:9678"/>
        <dbReference type="ChEBI" id="CHEBI:29991"/>
        <dbReference type="ChEBI" id="CHEBI:30616"/>
        <dbReference type="ChEBI" id="CHEBI:33019"/>
        <dbReference type="ChEBI" id="CHEBI:78442"/>
        <dbReference type="ChEBI" id="CHEBI:78516"/>
        <dbReference type="ChEBI" id="CHEBI:456215"/>
        <dbReference type="EC" id="6.1.1.12"/>
    </reaction>
</comment>
<comment type="similarity">
    <text evidence="1 8">Belongs to the class-II aminoacyl-tRNA synthetase family. Type 1 subfamily.</text>
</comment>
<dbReference type="PRINTS" id="PR01042">
    <property type="entry name" value="TRNASYNTHASP"/>
</dbReference>
<keyword evidence="3 8" id="KW-0436">Ligase</keyword>
<evidence type="ECO:0000313" key="11">
    <source>
        <dbReference type="Proteomes" id="UP000290909"/>
    </source>
</evidence>
<feature type="region of interest" description="Aspartate" evidence="8">
    <location>
        <begin position="197"/>
        <end position="200"/>
    </location>
</feature>
<evidence type="ECO:0000259" key="9">
    <source>
        <dbReference type="PROSITE" id="PS50862"/>
    </source>
</evidence>
<dbReference type="PANTHER" id="PTHR22594">
    <property type="entry name" value="ASPARTYL/LYSYL-TRNA SYNTHETASE"/>
    <property type="match status" value="1"/>
</dbReference>
<evidence type="ECO:0000256" key="1">
    <source>
        <dbReference type="ARBA" id="ARBA00006303"/>
    </source>
</evidence>
<dbReference type="InterPro" id="IPR004115">
    <property type="entry name" value="GAD-like_sf"/>
</dbReference>
<dbReference type="InterPro" id="IPR012340">
    <property type="entry name" value="NA-bd_OB-fold"/>
</dbReference>
<dbReference type="GO" id="GO:0003676">
    <property type="term" value="F:nucleic acid binding"/>
    <property type="evidence" value="ECO:0007669"/>
    <property type="project" value="InterPro"/>
</dbReference>
<evidence type="ECO:0000256" key="4">
    <source>
        <dbReference type="ARBA" id="ARBA00022741"/>
    </source>
</evidence>
<dbReference type="InterPro" id="IPR047090">
    <property type="entry name" value="AspRS_core"/>
</dbReference>
<evidence type="ECO:0000256" key="8">
    <source>
        <dbReference type="HAMAP-Rule" id="MF_00044"/>
    </source>
</evidence>
<dbReference type="CDD" id="cd04317">
    <property type="entry name" value="EcAspRS_like_N"/>
    <property type="match status" value="1"/>
</dbReference>
<dbReference type="InterPro" id="IPR004364">
    <property type="entry name" value="Aa-tRNA-synt_II"/>
</dbReference>
<sequence>MFKYTHNNNELTLKNLGEKVALKGWVNKKRNLGGLIFIDLRDKFGITQLLVKPESSFYQIASEIKSEYVIEVEGVVIERESKNKNILTGEIEVEVSNLVIINTANPTPITISDDQNNISEEVRLKYRYLDLRRPASQKYLLERSKITQAIRSALLDLGFPELETPYMVKSTPEGAKEFLVPSRLYHGEVYALAQSPQQFKQLYMIAGFEKYFQVARCFRDEDLRADRQLEFTQIDIEASFVEQEDILNVGEKVLSNIFKAMGKELVLPLQRMPYAEAFDKYGSDKPDLRYELFIENFNELFVGHDVPVFKGKEVIRGFKVSNNAIFTRKYFDRATEIVKQNHGDALAYLKKENGVVSGSIAKFVEGIELQDGFTYFFVTGTYEDATNACGALRKELAKDLNMIDPNKEALLWVVDFPLLEYRKEEDRFYARHHPFTAPQSVEELRNNPATCLAKAYDAVWNGYEIGGGSIRIHNQQVQQLMFDKLGFTEEKLTGKFGFFLEALSYGTPPHGGIAFGLDRITMLATKTDNIKDVVAFPKTQSARDLMTQAPSPADEKQFIELGIKVRWKKLYSLADVFGE</sequence>
<dbReference type="InterPro" id="IPR002312">
    <property type="entry name" value="Asp/Asn-tRNA-synth_IIb"/>
</dbReference>
<comment type="subcellular location">
    <subcellularLocation>
        <location evidence="8">Cytoplasm</location>
    </subcellularLocation>
</comment>
<dbReference type="InterPro" id="IPR029351">
    <property type="entry name" value="GAD_dom"/>
</dbReference>
<dbReference type="Gene3D" id="3.30.1360.30">
    <property type="entry name" value="GAD-like domain"/>
    <property type="match status" value="1"/>
</dbReference>
<evidence type="ECO:0000313" key="10">
    <source>
        <dbReference type="EMBL" id="VEU82511.1"/>
    </source>
</evidence>
<dbReference type="CDD" id="cd00777">
    <property type="entry name" value="AspRS_core"/>
    <property type="match status" value="1"/>
</dbReference>
<evidence type="ECO:0000256" key="7">
    <source>
        <dbReference type="ARBA" id="ARBA00023146"/>
    </source>
</evidence>
<keyword evidence="7 8" id="KW-0030">Aminoacyl-tRNA synthetase</keyword>
<proteinExistence type="inferred from homology"/>
<dbReference type="InterPro" id="IPR006195">
    <property type="entry name" value="aa-tRNA-synth_II"/>
</dbReference>
<dbReference type="EMBL" id="LR215050">
    <property type="protein sequence ID" value="VEU82511.1"/>
    <property type="molecule type" value="Genomic_DNA"/>
</dbReference>
<accession>A0A449BJ68</accession>
<gene>
    <name evidence="10" type="primary">lysS_1</name>
    <name evidence="8" type="synonym">aspS</name>
    <name evidence="10" type="ORF">NCTC10172_00525</name>
</gene>
<dbReference type="NCBIfam" id="TIGR00459">
    <property type="entry name" value="aspS_bact"/>
    <property type="match status" value="1"/>
</dbReference>
<feature type="binding site" evidence="8">
    <location>
        <position position="219"/>
    </location>
    <ligand>
        <name>L-aspartate</name>
        <dbReference type="ChEBI" id="CHEBI:29991"/>
    </ligand>
</feature>
<dbReference type="SUPFAM" id="SSF55681">
    <property type="entry name" value="Class II aaRS and biotin synthetases"/>
    <property type="match status" value="1"/>
</dbReference>
<feature type="binding site" evidence="8">
    <location>
        <position position="464"/>
    </location>
    <ligand>
        <name>ATP</name>
        <dbReference type="ChEBI" id="CHEBI:30616"/>
    </ligand>
</feature>
<evidence type="ECO:0000256" key="3">
    <source>
        <dbReference type="ARBA" id="ARBA00022598"/>
    </source>
</evidence>
<keyword evidence="4 8" id="KW-0547">Nucleotide-binding</keyword>
<dbReference type="PANTHER" id="PTHR22594:SF5">
    <property type="entry name" value="ASPARTATE--TRNA LIGASE, MITOCHONDRIAL"/>
    <property type="match status" value="1"/>
</dbReference>
<dbReference type="Pfam" id="PF00152">
    <property type="entry name" value="tRNA-synt_2"/>
    <property type="match status" value="1"/>
</dbReference>
<dbReference type="EC" id="6.1.1.12" evidence="8"/>
<dbReference type="Pfam" id="PF02938">
    <property type="entry name" value="GAD"/>
    <property type="match status" value="1"/>
</dbReference>
<dbReference type="PROSITE" id="PS50862">
    <property type="entry name" value="AA_TRNA_LIGASE_II"/>
    <property type="match status" value="1"/>
</dbReference>
<dbReference type="Pfam" id="PF01336">
    <property type="entry name" value="tRNA_anti-codon"/>
    <property type="match status" value="1"/>
</dbReference>
<keyword evidence="11" id="KW-1185">Reference proteome</keyword>
<dbReference type="GO" id="GO:0005737">
    <property type="term" value="C:cytoplasm"/>
    <property type="evidence" value="ECO:0007669"/>
    <property type="project" value="UniProtKB-SubCell"/>
</dbReference>
<dbReference type="InterPro" id="IPR004365">
    <property type="entry name" value="NA-bd_OB_tRNA"/>
</dbReference>
<dbReference type="NCBIfam" id="NF001750">
    <property type="entry name" value="PRK00476.1"/>
    <property type="match status" value="1"/>
</dbReference>
<dbReference type="STRING" id="1408416.GCA_000702765_00957"/>
<dbReference type="InterPro" id="IPR047089">
    <property type="entry name" value="Asp-tRNA-ligase_1_N"/>
</dbReference>
<dbReference type="AlphaFoldDB" id="A0A449BJ68"/>
<protein>
    <recommendedName>
        <fullName evidence="8">Aspartate--tRNA ligase</fullName>
        <ecNumber evidence="8">6.1.1.12</ecNumber>
    </recommendedName>
    <alternativeName>
        <fullName evidence="8">Aspartyl-tRNA synthetase</fullName>
        <shortName evidence="8">AspRS</shortName>
    </alternativeName>
</protein>
<evidence type="ECO:0000256" key="2">
    <source>
        <dbReference type="ARBA" id="ARBA00011738"/>
    </source>
</evidence>
<dbReference type="KEGG" id="ahk:NCTC10172_00525"/>
<dbReference type="InterPro" id="IPR045864">
    <property type="entry name" value="aa-tRNA-synth_II/BPL/LPL"/>
</dbReference>
<feature type="binding site" evidence="8">
    <location>
        <begin position="516"/>
        <end position="519"/>
    </location>
    <ligand>
        <name>ATP</name>
        <dbReference type="ChEBI" id="CHEBI:30616"/>
    </ligand>
</feature>
<dbReference type="GO" id="GO:0005524">
    <property type="term" value="F:ATP binding"/>
    <property type="evidence" value="ECO:0007669"/>
    <property type="project" value="UniProtKB-UniRule"/>
</dbReference>
<comment type="function">
    <text evidence="8">Catalyzes the attachment of L-aspartate to tRNA(Asp) in a two-step reaction: L-aspartate is first activated by ATP to form Asp-AMP and then transferred to the acceptor end of tRNA(Asp).</text>
</comment>
<dbReference type="GO" id="GO:0004815">
    <property type="term" value="F:aspartate-tRNA ligase activity"/>
    <property type="evidence" value="ECO:0007669"/>
    <property type="project" value="UniProtKB-UniRule"/>
</dbReference>